<evidence type="ECO:0000256" key="6">
    <source>
        <dbReference type="ARBA" id="ARBA00022519"/>
    </source>
</evidence>
<evidence type="ECO:0000256" key="5">
    <source>
        <dbReference type="ARBA" id="ARBA00022475"/>
    </source>
</evidence>
<dbReference type="RefSeq" id="WP_266116965.1">
    <property type="nucleotide sequence ID" value="NZ_JANIDY010000003.1"/>
</dbReference>
<reference evidence="14" key="1">
    <citation type="submission" date="2022-07" db="EMBL/GenBank/DDBJ databases">
        <title>Bombella genomes.</title>
        <authorList>
            <person name="Harer L."/>
            <person name="Styblova S."/>
            <person name="Ehrmann M."/>
        </authorList>
    </citation>
    <scope>NUCLEOTIDE SEQUENCE</scope>
    <source>
        <strain evidence="14">TMW 2.2543</strain>
    </source>
</reference>
<name>A0ABT3WLE6_9PROT</name>
<dbReference type="EMBL" id="JANIDY010000003">
    <property type="protein sequence ID" value="MCX5618463.1"/>
    <property type="molecule type" value="Genomic_DNA"/>
</dbReference>
<evidence type="ECO:0000313" key="14">
    <source>
        <dbReference type="EMBL" id="MCX5618463.1"/>
    </source>
</evidence>
<dbReference type="Pfam" id="PF13632">
    <property type="entry name" value="Glyco_trans_2_3"/>
    <property type="match status" value="1"/>
</dbReference>
<keyword evidence="11 12" id="KW-0472">Membrane</keyword>
<evidence type="ECO:0000256" key="3">
    <source>
        <dbReference type="ARBA" id="ARBA00009337"/>
    </source>
</evidence>
<keyword evidence="9 12" id="KW-0812">Transmembrane</keyword>
<dbReference type="Gene3D" id="3.90.550.10">
    <property type="entry name" value="Spore Coat Polysaccharide Biosynthesis Protein SpsA, Chain A"/>
    <property type="match status" value="1"/>
</dbReference>
<evidence type="ECO:0000256" key="10">
    <source>
        <dbReference type="ARBA" id="ARBA00022989"/>
    </source>
</evidence>
<dbReference type="InterPro" id="IPR001173">
    <property type="entry name" value="Glyco_trans_2-like"/>
</dbReference>
<keyword evidence="6" id="KW-0997">Cell inner membrane</keyword>
<feature type="transmembrane region" description="Helical" evidence="12">
    <location>
        <begin position="491"/>
        <end position="510"/>
    </location>
</feature>
<feature type="transmembrane region" description="Helical" evidence="12">
    <location>
        <begin position="628"/>
        <end position="648"/>
    </location>
</feature>
<dbReference type="PANTHER" id="PTHR43867">
    <property type="entry name" value="CELLULOSE SYNTHASE CATALYTIC SUBUNIT A [UDP-FORMING]"/>
    <property type="match status" value="1"/>
</dbReference>
<feature type="transmembrane region" description="Helical" evidence="12">
    <location>
        <begin position="530"/>
        <end position="557"/>
    </location>
</feature>
<dbReference type="NCBIfam" id="NF003958">
    <property type="entry name" value="PRK05454.2-1"/>
    <property type="match status" value="1"/>
</dbReference>
<keyword evidence="10 12" id="KW-1133">Transmembrane helix</keyword>
<comment type="subcellular location">
    <subcellularLocation>
        <location evidence="1">Cell inner membrane</location>
        <topology evidence="1">Multi-pass membrane protein</topology>
    </subcellularLocation>
</comment>
<evidence type="ECO:0000256" key="11">
    <source>
        <dbReference type="ARBA" id="ARBA00023136"/>
    </source>
</evidence>
<organism evidence="14 15">
    <name type="scientific">Bombella pluederhausensis</name>
    <dbReference type="NCBI Taxonomy" id="2967336"/>
    <lineage>
        <taxon>Bacteria</taxon>
        <taxon>Pseudomonadati</taxon>
        <taxon>Pseudomonadota</taxon>
        <taxon>Alphaproteobacteria</taxon>
        <taxon>Acetobacterales</taxon>
        <taxon>Acetobacteraceae</taxon>
        <taxon>Bombella</taxon>
    </lineage>
</organism>
<dbReference type="InterPro" id="IPR050321">
    <property type="entry name" value="Glycosyltr_2/OpgH_subfam"/>
</dbReference>
<evidence type="ECO:0000256" key="1">
    <source>
        <dbReference type="ARBA" id="ARBA00004429"/>
    </source>
</evidence>
<keyword evidence="7 14" id="KW-0328">Glycosyltransferase</keyword>
<gene>
    <name evidence="14" type="primary">mdoH</name>
    <name evidence="14" type="ORF">NQF86_07265</name>
</gene>
<accession>A0ABT3WLE6</accession>
<evidence type="ECO:0000256" key="9">
    <source>
        <dbReference type="ARBA" id="ARBA00022692"/>
    </source>
</evidence>
<protein>
    <recommendedName>
        <fullName evidence="4">Glucans biosynthesis glucosyltransferase H</fullName>
    </recommendedName>
</protein>
<feature type="transmembrane region" description="Helical" evidence="12">
    <location>
        <begin position="128"/>
        <end position="145"/>
    </location>
</feature>
<dbReference type="InterPro" id="IPR029044">
    <property type="entry name" value="Nucleotide-diphossugar_trans"/>
</dbReference>
<comment type="similarity">
    <text evidence="3">Belongs to the glycosyltransferase 2 family. OpgH subfamily.</text>
</comment>
<evidence type="ECO:0000313" key="15">
    <source>
        <dbReference type="Proteomes" id="UP001165576"/>
    </source>
</evidence>
<dbReference type="GO" id="GO:0016757">
    <property type="term" value="F:glycosyltransferase activity"/>
    <property type="evidence" value="ECO:0007669"/>
    <property type="project" value="UniProtKB-KW"/>
</dbReference>
<feature type="transmembrane region" description="Helical" evidence="12">
    <location>
        <begin position="449"/>
        <end position="471"/>
    </location>
</feature>
<dbReference type="Proteomes" id="UP001165576">
    <property type="component" value="Unassembled WGS sequence"/>
</dbReference>
<feature type="transmembrane region" description="Helical" evidence="12">
    <location>
        <begin position="96"/>
        <end position="116"/>
    </location>
</feature>
<evidence type="ECO:0000256" key="8">
    <source>
        <dbReference type="ARBA" id="ARBA00022679"/>
    </source>
</evidence>
<dbReference type="NCBIfam" id="NF003962">
    <property type="entry name" value="PRK05454.2-5"/>
    <property type="match status" value="1"/>
</dbReference>
<dbReference type="SUPFAM" id="SSF53448">
    <property type="entry name" value="Nucleotide-diphospho-sugar transferases"/>
    <property type="match status" value="1"/>
</dbReference>
<keyword evidence="5" id="KW-1003">Cell membrane</keyword>
<feature type="domain" description="Glycosyltransferase 2-like" evidence="13">
    <location>
        <begin position="276"/>
        <end position="489"/>
    </location>
</feature>
<evidence type="ECO:0000259" key="13">
    <source>
        <dbReference type="Pfam" id="PF13632"/>
    </source>
</evidence>
<evidence type="ECO:0000256" key="12">
    <source>
        <dbReference type="SAM" id="Phobius"/>
    </source>
</evidence>
<dbReference type="PANTHER" id="PTHR43867:SF5">
    <property type="entry name" value="GLUCANS BIOSYNTHESIS GLUCOSYLTRANSFERASE H"/>
    <property type="match status" value="1"/>
</dbReference>
<evidence type="ECO:0000256" key="2">
    <source>
        <dbReference type="ARBA" id="ARBA00005001"/>
    </source>
</evidence>
<keyword evidence="8 14" id="KW-0808">Transferase</keyword>
<sequence length="763" mass="86763">MTGSERGKLFDFAPYRQILGAEPTDITSFETLNLFLDRNGEGVSTPRFRRLPIGSLDLGMGWKQSIRRRFQENPLNRDHRPEPGWLRLLARRRRRMLMLSLAVTVLMFIGARKSLFVGFDGRDVIQDVYMALYLLFTFLAVYSFTKMSVGYWLTLRGPEGNPYHPVHEAQDPPETDRCAILYPVHHEDMHRVGAGIASLIESFERDLPEKKHHYEVFLLSDSTDAYHVLTEQAAIYHLKQTYPDMVIHYRHRAHNANAKLGNIVDFLRRWGRDYTYIYMMDADSIVSGTSIHQCLRMMAGNSQIGIIQTNPLPVLRRSFFGRLLQFSSHLHGSVLSHGLGALAMGHASYIGHNAIIRTDAFIQHCILPELPGGRPWGGKPLSHDIAEAAMMGRAGYEVWFLADIKGSYEEIPATMSGFLRRENRWLQGNLQNIRLLFTDGLQGLHRETLLMGALAYAMAPLGAMFMIASVYTATHMVIGQGESDGPELFQMMSLGLFALAMIFVFSPRLIALSVAMRRKNAPTYGGRCKLLFSAMLEMMFTLFCNPVIMCFIIRFLLACLWRSSVTWQAQQRHDVPLTFRECLKDYWWCSAIGVLAGGMLKQVMEAQPDYSASFMEQLPYGLLPGNALLVWFIPVIVSLLLAPVMAFLTSQISTLANRCRWFLIPEEVSEPAIIKSVKRHLAMMRESFSTAGAEIIRYSLENPRFYVCHYRHSRHRKAIAARLLPRIRAGEVLDQRSLMIALKERACFVALVKQYLAAQGYNV</sequence>
<comment type="pathway">
    <text evidence="2">Glycan metabolism; osmoregulated periplasmic glucan (OPG) biosynthesis.</text>
</comment>
<proteinExistence type="inferred from homology"/>
<comment type="caution">
    <text evidence="14">The sequence shown here is derived from an EMBL/GenBank/DDBJ whole genome shotgun (WGS) entry which is preliminary data.</text>
</comment>
<evidence type="ECO:0000256" key="7">
    <source>
        <dbReference type="ARBA" id="ARBA00022676"/>
    </source>
</evidence>
<keyword evidence="15" id="KW-1185">Reference proteome</keyword>
<evidence type="ECO:0000256" key="4">
    <source>
        <dbReference type="ARBA" id="ARBA00020585"/>
    </source>
</evidence>